<accession>A0A5C5VC62</accession>
<evidence type="ECO:0000256" key="1">
    <source>
        <dbReference type="SAM" id="Phobius"/>
    </source>
</evidence>
<keyword evidence="4" id="KW-1185">Reference proteome</keyword>
<dbReference type="RefSeq" id="WP_146561880.1">
    <property type="nucleotide sequence ID" value="NZ_SIHJ01000001.1"/>
</dbReference>
<keyword evidence="1" id="KW-0472">Membrane</keyword>
<gene>
    <name evidence="3" type="ORF">KOR34_04830</name>
</gene>
<dbReference type="Pfam" id="PF14237">
    <property type="entry name" value="GYF_2"/>
    <property type="match status" value="2"/>
</dbReference>
<dbReference type="InterPro" id="IPR025640">
    <property type="entry name" value="GYF_2"/>
</dbReference>
<evidence type="ECO:0000313" key="4">
    <source>
        <dbReference type="Proteomes" id="UP000316714"/>
    </source>
</evidence>
<proteinExistence type="predicted"/>
<dbReference type="OrthoDB" id="292841at2"/>
<dbReference type="AlphaFoldDB" id="A0A5C5VC62"/>
<feature type="domain" description="GYF" evidence="2">
    <location>
        <begin position="6"/>
        <end position="53"/>
    </location>
</feature>
<protein>
    <recommendedName>
        <fullName evidence="2">GYF domain-containing protein</fullName>
    </recommendedName>
</protein>
<evidence type="ECO:0000259" key="2">
    <source>
        <dbReference type="Pfam" id="PF14237"/>
    </source>
</evidence>
<evidence type="ECO:0000313" key="3">
    <source>
        <dbReference type="EMBL" id="TWT35590.1"/>
    </source>
</evidence>
<feature type="transmembrane region" description="Helical" evidence="1">
    <location>
        <begin position="258"/>
        <end position="280"/>
    </location>
</feature>
<sequence length="289" mass="31524">MDEQLYVRIRGRVQGPFELDRLRNLVRRGQLSRIHEVSTDQATWTAAGDYPELFASSGAGVTVSQDAGREEVAEASTSGGSPSTEVSATWYYSNGQSQQGPVTLPALKSMLQSGMVDSDELVWTEGMDQWVAANQVRELGSVTNAVSPNSSRQVRDRDPVSESTARTLAESRPWVLFISIFLYVTAALFIVGGILGLAVGPPELGVLRISASISLLLYGVVSFWAAQLLLNYTTRLGKFINSRSDAQLDSAFKGLKTFWVFTSFILIYLTVNAIAGIFWLTTLDAALKL</sequence>
<feature type="transmembrane region" description="Helical" evidence="1">
    <location>
        <begin position="174"/>
        <end position="199"/>
    </location>
</feature>
<dbReference type="EMBL" id="SIHJ01000001">
    <property type="protein sequence ID" value="TWT35590.1"/>
    <property type="molecule type" value="Genomic_DNA"/>
</dbReference>
<keyword evidence="1" id="KW-1133">Transmembrane helix</keyword>
<keyword evidence="1" id="KW-0812">Transmembrane</keyword>
<feature type="domain" description="GYF" evidence="2">
    <location>
        <begin position="90"/>
        <end position="139"/>
    </location>
</feature>
<feature type="transmembrane region" description="Helical" evidence="1">
    <location>
        <begin position="205"/>
        <end position="230"/>
    </location>
</feature>
<name>A0A5C5VC62_9BACT</name>
<dbReference type="Proteomes" id="UP000316714">
    <property type="component" value="Unassembled WGS sequence"/>
</dbReference>
<comment type="caution">
    <text evidence="3">The sequence shown here is derived from an EMBL/GenBank/DDBJ whole genome shotgun (WGS) entry which is preliminary data.</text>
</comment>
<organism evidence="3 4">
    <name type="scientific">Posidoniimonas corsicana</name>
    <dbReference type="NCBI Taxonomy" id="1938618"/>
    <lineage>
        <taxon>Bacteria</taxon>
        <taxon>Pseudomonadati</taxon>
        <taxon>Planctomycetota</taxon>
        <taxon>Planctomycetia</taxon>
        <taxon>Pirellulales</taxon>
        <taxon>Lacipirellulaceae</taxon>
        <taxon>Posidoniimonas</taxon>
    </lineage>
</organism>
<reference evidence="3 4" key="1">
    <citation type="submission" date="2019-02" db="EMBL/GenBank/DDBJ databases">
        <title>Deep-cultivation of Planctomycetes and their phenomic and genomic characterization uncovers novel biology.</title>
        <authorList>
            <person name="Wiegand S."/>
            <person name="Jogler M."/>
            <person name="Boedeker C."/>
            <person name="Pinto D."/>
            <person name="Vollmers J."/>
            <person name="Rivas-Marin E."/>
            <person name="Kohn T."/>
            <person name="Peeters S.H."/>
            <person name="Heuer A."/>
            <person name="Rast P."/>
            <person name="Oberbeckmann S."/>
            <person name="Bunk B."/>
            <person name="Jeske O."/>
            <person name="Meyerdierks A."/>
            <person name="Storesund J.E."/>
            <person name="Kallscheuer N."/>
            <person name="Luecker S."/>
            <person name="Lage O.M."/>
            <person name="Pohl T."/>
            <person name="Merkel B.J."/>
            <person name="Hornburger P."/>
            <person name="Mueller R.-W."/>
            <person name="Bruemmer F."/>
            <person name="Labrenz M."/>
            <person name="Spormann A.M."/>
            <person name="Op Den Camp H."/>
            <person name="Overmann J."/>
            <person name="Amann R."/>
            <person name="Jetten M.S.M."/>
            <person name="Mascher T."/>
            <person name="Medema M.H."/>
            <person name="Devos D.P."/>
            <person name="Kaster A.-K."/>
            <person name="Ovreas L."/>
            <person name="Rohde M."/>
            <person name="Galperin M.Y."/>
            <person name="Jogler C."/>
        </authorList>
    </citation>
    <scope>NUCLEOTIDE SEQUENCE [LARGE SCALE GENOMIC DNA]</scope>
    <source>
        <strain evidence="3 4">KOR34</strain>
    </source>
</reference>